<evidence type="ECO:0000313" key="2">
    <source>
        <dbReference type="EMBL" id="KAG7089014.1"/>
    </source>
</evidence>
<dbReference type="AlphaFoldDB" id="A0A9P7URC3"/>
<dbReference type="EMBL" id="CM032187">
    <property type="protein sequence ID" value="KAG7089014.1"/>
    <property type="molecule type" value="Genomic_DNA"/>
</dbReference>
<dbReference type="Proteomes" id="UP001049176">
    <property type="component" value="Chromosome 7"/>
</dbReference>
<feature type="region of interest" description="Disordered" evidence="1">
    <location>
        <begin position="577"/>
        <end position="614"/>
    </location>
</feature>
<feature type="compositionally biased region" description="Polar residues" evidence="1">
    <location>
        <begin position="1"/>
        <end position="16"/>
    </location>
</feature>
<proteinExistence type="predicted"/>
<dbReference type="KEGG" id="more:E1B28_010727"/>
<feature type="compositionally biased region" description="Basic and acidic residues" evidence="1">
    <location>
        <begin position="57"/>
        <end position="69"/>
    </location>
</feature>
<dbReference type="RefSeq" id="XP_043005484.1">
    <property type="nucleotide sequence ID" value="XM_043155702.1"/>
</dbReference>
<sequence>MAFTRSRANSTSSYNTVLDDFQPSPLGIKLAQPRERPLKSRVMASSCADSVVPSGMEKPRRSERLEGGRTHRVSPPRGLPKARPVVLLRTQAEMALKYSEKPKPSSLSSSKLPLSVPNLPDGHTALVKKAQVAFPTKGSNASSQSALETLTIVERLENELKLMKEKVCHVEVEHQRVLQKSSAASLLKDQEIKELKAELHKSSMDVLFFSRMADSYKASYFELLTGKKSRVSSSLDDDTESNMDKEGEMDIDEASPLFYRVSTVYENESGDQQTLRDNDEGGTPVDEADEDVELRRPTKRRKVDRMTIEDQLTDVLDPVSGQYQTIAPDNSKSSHIIFTVFASDHDSLVIHAPVRLRASQTQNRTNISSYDLGKEVGFLLFLNDQLGLRIPKNELSLLSPMELVAKVYLVDVASQTSDEIDAFLKGLTLQDEGCILRLSDSCGMQIGLPVRTNMRAAPIWIEPVPKKMAHSAIEKAVKNSLVQVESLQGCRRVEGTETMRGHIHWRGDASGVLWDLLWGGKTVAVQFGKKKGEISRMEFCPFCSYDCMGQAWPPIESCSTLRSLEDFELFEFKDVVPPTSTSSASRIVVPKKPDLRLRQNHDSAGRRRRDREKK</sequence>
<evidence type="ECO:0000256" key="1">
    <source>
        <dbReference type="SAM" id="MobiDB-lite"/>
    </source>
</evidence>
<name>A0A9P7URC3_9AGAR</name>
<feature type="region of interest" description="Disordered" evidence="1">
    <location>
        <begin position="268"/>
        <end position="298"/>
    </location>
</feature>
<protein>
    <submittedName>
        <fullName evidence="2">Uncharacterized protein</fullName>
    </submittedName>
</protein>
<organism evidence="2 3">
    <name type="scientific">Marasmius oreades</name>
    <name type="common">fairy-ring Marasmius</name>
    <dbReference type="NCBI Taxonomy" id="181124"/>
    <lineage>
        <taxon>Eukaryota</taxon>
        <taxon>Fungi</taxon>
        <taxon>Dikarya</taxon>
        <taxon>Basidiomycota</taxon>
        <taxon>Agaricomycotina</taxon>
        <taxon>Agaricomycetes</taxon>
        <taxon>Agaricomycetidae</taxon>
        <taxon>Agaricales</taxon>
        <taxon>Marasmiineae</taxon>
        <taxon>Marasmiaceae</taxon>
        <taxon>Marasmius</taxon>
    </lineage>
</organism>
<evidence type="ECO:0000313" key="3">
    <source>
        <dbReference type="Proteomes" id="UP001049176"/>
    </source>
</evidence>
<dbReference type="GeneID" id="66079802"/>
<accession>A0A9P7URC3</accession>
<feature type="region of interest" description="Disordered" evidence="1">
    <location>
        <begin position="1"/>
        <end position="80"/>
    </location>
</feature>
<comment type="caution">
    <text evidence="2">The sequence shown here is derived from an EMBL/GenBank/DDBJ whole genome shotgun (WGS) entry which is preliminary data.</text>
</comment>
<reference evidence="2" key="1">
    <citation type="journal article" date="2021" name="Genome Biol. Evol.">
        <title>The assembled and annotated genome of the fairy-ring fungus Marasmius oreades.</title>
        <authorList>
            <person name="Hiltunen M."/>
            <person name="Ament-Velasquez S.L."/>
            <person name="Johannesson H."/>
        </authorList>
    </citation>
    <scope>NUCLEOTIDE SEQUENCE</scope>
    <source>
        <strain evidence="2">03SP1</strain>
    </source>
</reference>
<feature type="compositionally biased region" description="Basic and acidic residues" evidence="1">
    <location>
        <begin position="591"/>
        <end position="605"/>
    </location>
</feature>
<dbReference type="OrthoDB" id="10350407at2759"/>
<keyword evidence="3" id="KW-1185">Reference proteome</keyword>
<gene>
    <name evidence="2" type="ORF">E1B28_010727</name>
</gene>